<sequence length="268" mass="30372">MSNRIGARLLPFEPIHHIVEALVKRNGYTLWHLIPLYVERGTVYVDRTSHLLDYLSDWLRVGHLSAQALPPFYCSPSCQCILNLHLLFDEDDVTSAAEWLPDYFERLKNLRYLHVECYAAPLPALQTLGIVPLLAIDRIKRFDLECHDPELSLEEHRIGICAKTSIDRLFGSPPQALPLRRIAPAPPKHRSSRGLDKGLHRAALGDYGGLYRMTEPLHKRGSLKRVELDFLPQRFDVELSCGSESEVAKVQAFAPLLEGGQLVVDIRV</sequence>
<evidence type="ECO:0000313" key="2">
    <source>
        <dbReference type="Proteomes" id="UP000623687"/>
    </source>
</evidence>
<keyword evidence="2" id="KW-1185">Reference proteome</keyword>
<dbReference type="EMBL" id="JACETU010000001">
    <property type="protein sequence ID" value="KAF7440255.1"/>
    <property type="molecule type" value="Genomic_DNA"/>
</dbReference>
<proteinExistence type="predicted"/>
<dbReference type="AlphaFoldDB" id="A0A8H7DWZ3"/>
<dbReference type="GeneID" id="59370440"/>
<accession>A0A8H7DWZ3</accession>
<name>A0A8H7DWZ3_PLEOS</name>
<dbReference type="RefSeq" id="XP_036636099.1">
    <property type="nucleotide sequence ID" value="XM_036770254.1"/>
</dbReference>
<organism evidence="1 2">
    <name type="scientific">Pleurotus ostreatus</name>
    <name type="common">Oyster mushroom</name>
    <name type="synonym">White-rot fungus</name>
    <dbReference type="NCBI Taxonomy" id="5322"/>
    <lineage>
        <taxon>Eukaryota</taxon>
        <taxon>Fungi</taxon>
        <taxon>Dikarya</taxon>
        <taxon>Basidiomycota</taxon>
        <taxon>Agaricomycotina</taxon>
        <taxon>Agaricomycetes</taxon>
        <taxon>Agaricomycetidae</taxon>
        <taxon>Agaricales</taxon>
        <taxon>Pleurotineae</taxon>
        <taxon>Pleurotaceae</taxon>
        <taxon>Pleurotus</taxon>
    </lineage>
</organism>
<evidence type="ECO:0000313" key="1">
    <source>
        <dbReference type="EMBL" id="KAF7440255.1"/>
    </source>
</evidence>
<dbReference type="Proteomes" id="UP000623687">
    <property type="component" value="Unassembled WGS sequence"/>
</dbReference>
<protein>
    <submittedName>
        <fullName evidence="1">Uncharacterized protein</fullName>
    </submittedName>
</protein>
<reference evidence="1" key="1">
    <citation type="submission" date="2019-07" db="EMBL/GenBank/DDBJ databases">
        <authorList>
            <person name="Palmer J.M."/>
        </authorList>
    </citation>
    <scope>NUCLEOTIDE SEQUENCE</scope>
    <source>
        <strain evidence="1">PC9</strain>
    </source>
</reference>
<dbReference type="VEuPathDB" id="FungiDB:PC9H_000599"/>
<comment type="caution">
    <text evidence="1">The sequence shown here is derived from an EMBL/GenBank/DDBJ whole genome shotgun (WGS) entry which is preliminary data.</text>
</comment>
<gene>
    <name evidence="1" type="ORF">PC9H_000599</name>
</gene>